<protein>
    <submittedName>
        <fullName evidence="2">Uncharacterized protein LOC113392024</fullName>
    </submittedName>
</protein>
<dbReference type="OrthoDB" id="7263319at2759"/>
<dbReference type="RefSeq" id="XP_026484011.1">
    <property type="nucleotide sequence ID" value="XM_026628226.2"/>
</dbReference>
<dbReference type="AlphaFoldDB" id="A0A8B8HKP5"/>
<reference evidence="2" key="1">
    <citation type="submission" date="2025-08" db="UniProtKB">
        <authorList>
            <consortium name="RefSeq"/>
        </authorList>
    </citation>
    <scope>IDENTIFICATION</scope>
    <source>
        <tissue evidence="2">Whole body</tissue>
    </source>
</reference>
<dbReference type="GeneID" id="113392024"/>
<evidence type="ECO:0000313" key="1">
    <source>
        <dbReference type="Proteomes" id="UP001652626"/>
    </source>
</evidence>
<organism evidence="1 2">
    <name type="scientific">Vanessa tameamea</name>
    <name type="common">Kamehameha butterfly</name>
    <dbReference type="NCBI Taxonomy" id="334116"/>
    <lineage>
        <taxon>Eukaryota</taxon>
        <taxon>Metazoa</taxon>
        <taxon>Ecdysozoa</taxon>
        <taxon>Arthropoda</taxon>
        <taxon>Hexapoda</taxon>
        <taxon>Insecta</taxon>
        <taxon>Pterygota</taxon>
        <taxon>Neoptera</taxon>
        <taxon>Endopterygota</taxon>
        <taxon>Lepidoptera</taxon>
        <taxon>Glossata</taxon>
        <taxon>Ditrysia</taxon>
        <taxon>Papilionoidea</taxon>
        <taxon>Nymphalidae</taxon>
        <taxon>Nymphalinae</taxon>
        <taxon>Vanessa</taxon>
    </lineage>
</organism>
<dbReference type="Proteomes" id="UP001652626">
    <property type="component" value="Chromosome 27"/>
</dbReference>
<keyword evidence="1" id="KW-1185">Reference proteome</keyword>
<sequence length="335" mass="37847">MDTFDTYHVFLITSILHFGCSTPLSIKDNLVPTVFRSEQVIFSSSYNITRLLVPSDGSTYFLDDVSDLPSVFFTINDSRLDGGSCIYVLEDLAAYEILEGGRDSTSDYSEDKSVYFGGKDGVYKYDSESLSAKKFGRFHDDIIQIQKANGSDVIFFLTSNNKLFKLEQNGTIRTKIEAVTCALEFVLDTSNNIYFIACVDGLPRIIKTDGNLVTYISSITEDIQEIHLLRPAFIMVECVPFFGDGNLYVLYVNGTSERKDFYLNRRISAYSIDAALYLVAALDGKIYEYNVMEAMLKSMFGFTSNWSTDLSKIVMSIIETTKDSIYKDWNSVFDH</sequence>
<gene>
    <name evidence="2" type="primary">LOC113392024</name>
</gene>
<dbReference type="OMA" id="FNVMEVM"/>
<name>A0A8B8HKP5_VANTA</name>
<evidence type="ECO:0000313" key="2">
    <source>
        <dbReference type="RefSeq" id="XP_026484011.1"/>
    </source>
</evidence>
<dbReference type="SUPFAM" id="SSF63829">
    <property type="entry name" value="Calcium-dependent phosphotriesterase"/>
    <property type="match status" value="1"/>
</dbReference>
<proteinExistence type="predicted"/>
<accession>A0A8B8HKP5</accession>